<dbReference type="STRING" id="135208.A0A4Y9ZQ08"/>
<dbReference type="Proteomes" id="UP000298061">
    <property type="component" value="Unassembled WGS sequence"/>
</dbReference>
<organism evidence="2 3">
    <name type="scientific">Hericium alpestre</name>
    <dbReference type="NCBI Taxonomy" id="135208"/>
    <lineage>
        <taxon>Eukaryota</taxon>
        <taxon>Fungi</taxon>
        <taxon>Dikarya</taxon>
        <taxon>Basidiomycota</taxon>
        <taxon>Agaricomycotina</taxon>
        <taxon>Agaricomycetes</taxon>
        <taxon>Russulales</taxon>
        <taxon>Hericiaceae</taxon>
        <taxon>Hericium</taxon>
    </lineage>
</organism>
<dbReference type="PROSITE" id="PS50280">
    <property type="entry name" value="SET"/>
    <property type="match status" value="1"/>
</dbReference>
<evidence type="ECO:0000313" key="2">
    <source>
        <dbReference type="EMBL" id="TFY76986.1"/>
    </source>
</evidence>
<evidence type="ECO:0000313" key="3">
    <source>
        <dbReference type="Proteomes" id="UP000298061"/>
    </source>
</evidence>
<dbReference type="OrthoDB" id="265717at2759"/>
<evidence type="ECO:0000259" key="1">
    <source>
        <dbReference type="PROSITE" id="PS50280"/>
    </source>
</evidence>
<accession>A0A4Y9ZQ08</accession>
<dbReference type="PANTHER" id="PTHR47332">
    <property type="entry name" value="SET DOMAIN-CONTAINING PROTEIN 5"/>
    <property type="match status" value="1"/>
</dbReference>
<protein>
    <recommendedName>
        <fullName evidence="1">SET domain-containing protein</fullName>
    </recommendedName>
</protein>
<comment type="caution">
    <text evidence="2">The sequence shown here is derived from an EMBL/GenBank/DDBJ whole genome shotgun (WGS) entry which is preliminary data.</text>
</comment>
<dbReference type="SMART" id="SM00317">
    <property type="entry name" value="SET"/>
    <property type="match status" value="1"/>
</dbReference>
<reference evidence="2 3" key="1">
    <citation type="submission" date="2019-02" db="EMBL/GenBank/DDBJ databases">
        <title>Genome sequencing of the rare red list fungi Hericium alpestre (H. flagellum).</title>
        <authorList>
            <person name="Buettner E."/>
            <person name="Kellner H."/>
        </authorList>
    </citation>
    <scope>NUCLEOTIDE SEQUENCE [LARGE SCALE GENOMIC DNA]</scope>
    <source>
        <strain evidence="2 3">DSM 108284</strain>
    </source>
</reference>
<dbReference type="InterPro" id="IPR053185">
    <property type="entry name" value="SET_domain_protein"/>
</dbReference>
<dbReference type="PANTHER" id="PTHR47332:SF2">
    <property type="entry name" value="SET-6"/>
    <property type="match status" value="1"/>
</dbReference>
<dbReference type="SUPFAM" id="SSF82199">
    <property type="entry name" value="SET domain"/>
    <property type="match status" value="1"/>
</dbReference>
<gene>
    <name evidence="2" type="ORF">EWM64_g7026</name>
</gene>
<dbReference type="InterPro" id="IPR046341">
    <property type="entry name" value="SET_dom_sf"/>
</dbReference>
<dbReference type="InterPro" id="IPR001214">
    <property type="entry name" value="SET_dom"/>
</dbReference>
<feature type="domain" description="SET" evidence="1">
    <location>
        <begin position="53"/>
        <end position="222"/>
    </location>
</feature>
<dbReference type="CDD" id="cd20071">
    <property type="entry name" value="SET_SMYD"/>
    <property type="match status" value="1"/>
</dbReference>
<dbReference type="Pfam" id="PF00856">
    <property type="entry name" value="SET"/>
    <property type="match status" value="1"/>
</dbReference>
<dbReference type="EMBL" id="SFCI01001033">
    <property type="protein sequence ID" value="TFY76986.1"/>
    <property type="molecule type" value="Genomic_DNA"/>
</dbReference>
<sequence length="385" mass="44327">MLWLEDQPIAFITIPPEHKLGRGPGGHTECTLPKSITNAILVQPGFPHPVPVPSSSVHRIVAVQEKDWGLLATQNIAAGKLILAERALLITLCEARPVRPEHIPKNKMREQDLKAAFWVRATRYDNELMRLLSCMPREKARVAHSQMRKRMMLGRELKETFREIPDNDNKEYECFSVCETLSHVNHSCRPNAVVTFDLPCFSFRLHAAWPIPAGAEITISYINQYAPTETCQQLLELFYNFTCTWDACRDPRTDERRHSLIWSPPGVGYYHDLTSWLVDYKRALPDDYLMKPCRDMVMLIEKEQLQAGDNYGEYVGILCMAYGVLGDREGYLWARSRGRHVPVQMGRPSFGFNTYRAFMPEKPEMHPFWRLCQQTSPRSLSTCLT</sequence>
<dbReference type="Gene3D" id="2.170.270.10">
    <property type="entry name" value="SET domain"/>
    <property type="match status" value="1"/>
</dbReference>
<name>A0A4Y9ZQ08_9AGAM</name>
<keyword evidence="3" id="KW-1185">Reference proteome</keyword>
<proteinExistence type="predicted"/>
<dbReference type="AlphaFoldDB" id="A0A4Y9ZQ08"/>